<dbReference type="PANTHER" id="PTHR43975">
    <property type="entry name" value="ZGC:101858"/>
    <property type="match status" value="1"/>
</dbReference>
<dbReference type="PRINTS" id="PR00081">
    <property type="entry name" value="GDHRDH"/>
</dbReference>
<gene>
    <name evidence="4" type="ORF">DSTB1V02_LOCUS10218</name>
</gene>
<evidence type="ECO:0000256" key="1">
    <source>
        <dbReference type="ARBA" id="ARBA00023002"/>
    </source>
</evidence>
<dbReference type="GO" id="GO:0016491">
    <property type="term" value="F:oxidoreductase activity"/>
    <property type="evidence" value="ECO:0007669"/>
    <property type="project" value="UniProtKB-KW"/>
</dbReference>
<evidence type="ECO:0000313" key="4">
    <source>
        <dbReference type="EMBL" id="CAD7250445.1"/>
    </source>
</evidence>
<dbReference type="PRINTS" id="PR00080">
    <property type="entry name" value="SDRFAMILY"/>
</dbReference>
<accession>A0A7R9AAA6</accession>
<dbReference type="Pfam" id="PF13561">
    <property type="entry name" value="adh_short_C2"/>
    <property type="match status" value="1"/>
</dbReference>
<keyword evidence="5" id="KW-1185">Reference proteome</keyword>
<organism evidence="4">
    <name type="scientific">Darwinula stevensoni</name>
    <dbReference type="NCBI Taxonomy" id="69355"/>
    <lineage>
        <taxon>Eukaryota</taxon>
        <taxon>Metazoa</taxon>
        <taxon>Ecdysozoa</taxon>
        <taxon>Arthropoda</taxon>
        <taxon>Crustacea</taxon>
        <taxon>Oligostraca</taxon>
        <taxon>Ostracoda</taxon>
        <taxon>Podocopa</taxon>
        <taxon>Podocopida</taxon>
        <taxon>Darwinulocopina</taxon>
        <taxon>Darwinuloidea</taxon>
        <taxon>Darwinulidae</taxon>
        <taxon>Darwinula</taxon>
    </lineage>
</organism>
<dbReference type="PANTHER" id="PTHR43975:SF5">
    <property type="entry name" value="PUTATIVE-RELATED"/>
    <property type="match status" value="1"/>
</dbReference>
<dbReference type="SUPFAM" id="SSF51735">
    <property type="entry name" value="NAD(P)-binding Rossmann-fold domains"/>
    <property type="match status" value="1"/>
</dbReference>
<protein>
    <recommendedName>
        <fullName evidence="3">Ketoreductase domain-containing protein</fullName>
    </recommendedName>
</protein>
<dbReference type="InterPro" id="IPR002347">
    <property type="entry name" value="SDR_fam"/>
</dbReference>
<dbReference type="AlphaFoldDB" id="A0A7R9AAA6"/>
<dbReference type="GO" id="GO:0006629">
    <property type="term" value="P:lipid metabolic process"/>
    <property type="evidence" value="ECO:0007669"/>
    <property type="project" value="UniProtKB-ARBA"/>
</dbReference>
<name>A0A7R9AAA6_9CRUS</name>
<feature type="region of interest" description="Disordered" evidence="2">
    <location>
        <begin position="1"/>
        <end position="26"/>
    </location>
</feature>
<keyword evidence="1" id="KW-0560">Oxidoreductase</keyword>
<proteinExistence type="predicted"/>
<evidence type="ECO:0000313" key="5">
    <source>
        <dbReference type="Proteomes" id="UP000677054"/>
    </source>
</evidence>
<evidence type="ECO:0000256" key="2">
    <source>
        <dbReference type="SAM" id="MobiDB-lite"/>
    </source>
</evidence>
<sequence>METTKRTTESSPSERIEPSPPFARRPVAETVKIQPVQIMSGLEKKVILITGASSGIGAGTAEEFAKKGSWLSLCGRNAQSLADVAKKCHEAGVPQDKILQVVGDLSQEADTIAAVEKTVAHFGRLDVLVNSAGILTTGGLEDLSLEDYDQQMNINTRAVLHIMKLSLPHLLKTKGNIVNVSSITGIRAFPGVVAYNMSKAALDHLTRSVALEVASRGVRVNAVNPGVIVTDIHRRAGMDDEKYKAFLEHGKTTHAMGRVGEVKEVAKPIVFLASDDASFITGQMLAIDGGRGVMCPR</sequence>
<dbReference type="Proteomes" id="UP000677054">
    <property type="component" value="Unassembled WGS sequence"/>
</dbReference>
<evidence type="ECO:0000259" key="3">
    <source>
        <dbReference type="SMART" id="SM00822"/>
    </source>
</evidence>
<dbReference type="EMBL" id="LR902378">
    <property type="protein sequence ID" value="CAD7250445.1"/>
    <property type="molecule type" value="Genomic_DNA"/>
</dbReference>
<dbReference type="PROSITE" id="PS00061">
    <property type="entry name" value="ADH_SHORT"/>
    <property type="match status" value="1"/>
</dbReference>
<dbReference type="SMART" id="SM00822">
    <property type="entry name" value="PKS_KR"/>
    <property type="match status" value="1"/>
</dbReference>
<feature type="domain" description="Ketoreductase" evidence="3">
    <location>
        <begin position="45"/>
        <end position="226"/>
    </location>
</feature>
<reference evidence="4" key="1">
    <citation type="submission" date="2020-11" db="EMBL/GenBank/DDBJ databases">
        <authorList>
            <person name="Tran Van P."/>
        </authorList>
    </citation>
    <scope>NUCLEOTIDE SEQUENCE</scope>
</reference>
<dbReference type="InterPro" id="IPR020904">
    <property type="entry name" value="Sc_DH/Rdtase_CS"/>
</dbReference>
<dbReference type="NCBIfam" id="NF005559">
    <property type="entry name" value="PRK07231.1"/>
    <property type="match status" value="1"/>
</dbReference>
<dbReference type="EMBL" id="CAJPEV010002861">
    <property type="protein sequence ID" value="CAG0898260.1"/>
    <property type="molecule type" value="Genomic_DNA"/>
</dbReference>
<dbReference type="Gene3D" id="3.40.50.720">
    <property type="entry name" value="NAD(P)-binding Rossmann-like Domain"/>
    <property type="match status" value="1"/>
</dbReference>
<dbReference type="OrthoDB" id="47007at2759"/>
<feature type="compositionally biased region" description="Basic and acidic residues" evidence="2">
    <location>
        <begin position="1"/>
        <end position="17"/>
    </location>
</feature>
<dbReference type="InterPro" id="IPR057326">
    <property type="entry name" value="KR_dom"/>
</dbReference>
<dbReference type="FunFam" id="3.40.50.720:FF:000084">
    <property type="entry name" value="Short-chain dehydrogenase reductase"/>
    <property type="match status" value="1"/>
</dbReference>
<dbReference type="InterPro" id="IPR036291">
    <property type="entry name" value="NAD(P)-bd_dom_sf"/>
</dbReference>